<evidence type="ECO:0000313" key="2">
    <source>
        <dbReference type="Proteomes" id="UP000192582"/>
    </source>
</evidence>
<dbReference type="OrthoDB" id="9836385at2"/>
<dbReference type="AlphaFoldDB" id="A0A1W1UM10"/>
<organism evidence="1 2">
    <name type="scientific">Deinococcus hopiensis KR-140</name>
    <dbReference type="NCBI Taxonomy" id="695939"/>
    <lineage>
        <taxon>Bacteria</taxon>
        <taxon>Thermotogati</taxon>
        <taxon>Deinococcota</taxon>
        <taxon>Deinococci</taxon>
        <taxon>Deinococcales</taxon>
        <taxon>Deinococcaceae</taxon>
        <taxon>Deinococcus</taxon>
    </lineage>
</organism>
<keyword evidence="2" id="KW-1185">Reference proteome</keyword>
<name>A0A1W1UM10_9DEIO</name>
<dbReference type="STRING" id="695939.SAMN00790413_04852"/>
<dbReference type="Proteomes" id="UP000192582">
    <property type="component" value="Unassembled WGS sequence"/>
</dbReference>
<dbReference type="RefSeq" id="WP_084046152.1">
    <property type="nucleotide sequence ID" value="NZ_FWWU01000005.1"/>
</dbReference>
<accession>A0A1W1UM10</accession>
<protein>
    <submittedName>
        <fullName evidence="1">Uncharacterized protein</fullName>
    </submittedName>
</protein>
<dbReference type="EMBL" id="FWWU01000005">
    <property type="protein sequence ID" value="SMB82122.1"/>
    <property type="molecule type" value="Genomic_DNA"/>
</dbReference>
<proteinExistence type="predicted"/>
<evidence type="ECO:0000313" key="1">
    <source>
        <dbReference type="EMBL" id="SMB82122.1"/>
    </source>
</evidence>
<sequence>MKKSVQEVVLAAEEDQEPVLGFRPTTVREFRSVPAVEESRRAQHLFLAGAALRAFAQTGVAIATKGTYRLMANPRFGPELLAKGPHGTLRGFYREGGKIAGHAKFKPVNAVSLANVGLALLEIATVVTSTVHLQDIATQLKEVKALLRKLHDLLEDQRVGRLKGNLEYLYEIWTMLEQGTCTPRDGERYLPQLELIYRECLGEIHTAQQQMGRRKQELGKAQKVRLKGHLVWKKINEKDVEQLREAVMDFSLSLHIALLAQETASVACALGVRLGVPAPQIQHRLHGLGEHVQNLKQDWNGYADDLRTKFEDVATKPGTQKIQKELAGFVAHHQERPKVLLQRIESVRNQLSPQRPIELFFRVEEGQVVDVRQIQELPT</sequence>
<reference evidence="1 2" key="1">
    <citation type="submission" date="2017-04" db="EMBL/GenBank/DDBJ databases">
        <authorList>
            <person name="Afonso C.L."/>
            <person name="Miller P.J."/>
            <person name="Scott M.A."/>
            <person name="Spackman E."/>
            <person name="Goraichik I."/>
            <person name="Dimitrov K.M."/>
            <person name="Suarez D.L."/>
            <person name="Swayne D.E."/>
        </authorList>
    </citation>
    <scope>NUCLEOTIDE SEQUENCE [LARGE SCALE GENOMIC DNA]</scope>
    <source>
        <strain evidence="1 2">KR-140</strain>
    </source>
</reference>
<gene>
    <name evidence="1" type="ORF">SAMN00790413_04852</name>
</gene>